<feature type="region of interest" description="Disordered" evidence="1">
    <location>
        <begin position="172"/>
        <end position="214"/>
    </location>
</feature>
<dbReference type="PANTHER" id="PTHR36810:SF1">
    <property type="entry name" value="OS05G0232200 PROTEIN"/>
    <property type="match status" value="1"/>
</dbReference>
<sequence length="584" mass="64460">MPGSIQISVLEFSGPQLSSPRSGTSVKISLGNREFETRDKGDFSFPLTTLRENLVVLIQDAEGNEISRSDVESSSVIEKGTWDDIFSLEGGWKVHMSLKFILNEEDRQRVRAMRQSALIKKHNELLNNNLRSPEHVSPVHSNSESPLLRSFEVSDSPRSCLNEVLAAQADPGSASDSALFRNRKSGPEDMQGTHHDEIQMDQDRFGDDSSNKTMSGRSKVYLTEVNRWNVAKKTETGTPPIDVLQKATFSEEAFSLETSGSVLSAETKVTAESKGNGAYKFEKQGPREKTLSNVRNMISAFESSMNQEIKSKVRPAPTRSQLSKNKVEVPVESSHLTECKTKNIVKEIPISRSIRNLIHTADVQQFRANIRKREEESTYVRPFAETGSSFKTGNLDFMHKEVDRHKDESSSEVLIRKSTSEGASVSGRIRNPCGNLLLREKTAKGVQPKVSKDSSMDGISGEKGYAFENSGGWIFPDEGRRLCITAGGKQILNLMGDLRGEINNQVEKIDSSVPEPMKKHGDCDNTGAKAEQRGEASKSLSKSNLEGSVDAEAALGPLGQVMRVAIMVGFATLVLFTRQRQTDS</sequence>
<name>A0AAV8TL71_9ROSI</name>
<gene>
    <name evidence="2" type="ORF">K2173_011717</name>
</gene>
<feature type="compositionally biased region" description="Basic and acidic residues" evidence="1">
    <location>
        <begin position="185"/>
        <end position="210"/>
    </location>
</feature>
<organism evidence="2 3">
    <name type="scientific">Erythroxylum novogranatense</name>
    <dbReference type="NCBI Taxonomy" id="1862640"/>
    <lineage>
        <taxon>Eukaryota</taxon>
        <taxon>Viridiplantae</taxon>
        <taxon>Streptophyta</taxon>
        <taxon>Embryophyta</taxon>
        <taxon>Tracheophyta</taxon>
        <taxon>Spermatophyta</taxon>
        <taxon>Magnoliopsida</taxon>
        <taxon>eudicotyledons</taxon>
        <taxon>Gunneridae</taxon>
        <taxon>Pentapetalae</taxon>
        <taxon>rosids</taxon>
        <taxon>fabids</taxon>
        <taxon>Malpighiales</taxon>
        <taxon>Erythroxylaceae</taxon>
        <taxon>Erythroxylum</taxon>
    </lineage>
</organism>
<dbReference type="Proteomes" id="UP001159364">
    <property type="component" value="Linkage Group LG04"/>
</dbReference>
<feature type="region of interest" description="Disordered" evidence="1">
    <location>
        <begin position="512"/>
        <end position="543"/>
    </location>
</feature>
<dbReference type="AlphaFoldDB" id="A0AAV8TL71"/>
<comment type="caution">
    <text evidence="2">The sequence shown here is derived from an EMBL/GenBank/DDBJ whole genome shotgun (WGS) entry which is preliminary data.</text>
</comment>
<proteinExistence type="predicted"/>
<dbReference type="EMBL" id="JAIWQS010000004">
    <property type="protein sequence ID" value="KAJ8766899.1"/>
    <property type="molecule type" value="Genomic_DNA"/>
</dbReference>
<keyword evidence="3" id="KW-1185">Reference proteome</keyword>
<evidence type="ECO:0000256" key="1">
    <source>
        <dbReference type="SAM" id="MobiDB-lite"/>
    </source>
</evidence>
<evidence type="ECO:0000313" key="3">
    <source>
        <dbReference type="Proteomes" id="UP001159364"/>
    </source>
</evidence>
<accession>A0AAV8TL71</accession>
<evidence type="ECO:0000313" key="2">
    <source>
        <dbReference type="EMBL" id="KAJ8766899.1"/>
    </source>
</evidence>
<protein>
    <submittedName>
        <fullName evidence="2">Uncharacterized protein</fullName>
    </submittedName>
</protein>
<dbReference type="PANTHER" id="PTHR36810">
    <property type="entry name" value="BNACNNG47150D PROTEIN"/>
    <property type="match status" value="1"/>
</dbReference>
<reference evidence="2 3" key="1">
    <citation type="submission" date="2021-09" db="EMBL/GenBank/DDBJ databases">
        <title>Genomic insights and catalytic innovation underlie evolution of tropane alkaloids biosynthesis.</title>
        <authorList>
            <person name="Wang Y.-J."/>
            <person name="Tian T."/>
            <person name="Huang J.-P."/>
            <person name="Huang S.-X."/>
        </authorList>
    </citation>
    <scope>NUCLEOTIDE SEQUENCE [LARGE SCALE GENOMIC DNA]</scope>
    <source>
        <strain evidence="2">KIB-2018</strain>
        <tissue evidence="2">Leaf</tissue>
    </source>
</reference>